<feature type="region of interest" description="Disordered" evidence="1">
    <location>
        <begin position="223"/>
        <end position="265"/>
    </location>
</feature>
<keyword evidence="2" id="KW-0472">Membrane</keyword>
<proteinExistence type="predicted"/>
<protein>
    <submittedName>
        <fullName evidence="3">Uncharacterized protein</fullName>
    </submittedName>
</protein>
<feature type="compositionally biased region" description="Low complexity" evidence="1">
    <location>
        <begin position="86"/>
        <end position="107"/>
    </location>
</feature>
<keyword evidence="2" id="KW-0812">Transmembrane</keyword>
<feature type="compositionally biased region" description="Low complexity" evidence="1">
    <location>
        <begin position="224"/>
        <end position="238"/>
    </location>
</feature>
<feature type="region of interest" description="Disordered" evidence="1">
    <location>
        <begin position="83"/>
        <end position="116"/>
    </location>
</feature>
<evidence type="ECO:0000313" key="3">
    <source>
        <dbReference type="EMBL" id="CAE0263384.1"/>
    </source>
</evidence>
<feature type="transmembrane region" description="Helical" evidence="2">
    <location>
        <begin position="172"/>
        <end position="190"/>
    </location>
</feature>
<dbReference type="EMBL" id="HBIB01039480">
    <property type="protein sequence ID" value="CAE0263384.1"/>
    <property type="molecule type" value="Transcribed_RNA"/>
</dbReference>
<name>A0A7S3LTM7_9EUKA</name>
<accession>A0A7S3LTM7</accession>
<gene>
    <name evidence="3" type="ORF">PBIL07802_LOCUS25685</name>
</gene>
<organism evidence="3">
    <name type="scientific">Palpitomonas bilix</name>
    <dbReference type="NCBI Taxonomy" id="652834"/>
    <lineage>
        <taxon>Eukaryota</taxon>
        <taxon>Eukaryota incertae sedis</taxon>
    </lineage>
</organism>
<dbReference type="AlphaFoldDB" id="A0A7S3LTM7"/>
<evidence type="ECO:0000256" key="1">
    <source>
        <dbReference type="SAM" id="MobiDB-lite"/>
    </source>
</evidence>
<reference evidence="3" key="1">
    <citation type="submission" date="2021-01" db="EMBL/GenBank/DDBJ databases">
        <authorList>
            <person name="Corre E."/>
            <person name="Pelletier E."/>
            <person name="Niang G."/>
            <person name="Scheremetjew M."/>
            <person name="Finn R."/>
            <person name="Kale V."/>
            <person name="Holt S."/>
            <person name="Cochrane G."/>
            <person name="Meng A."/>
            <person name="Brown T."/>
            <person name="Cohen L."/>
        </authorList>
    </citation>
    <scope>NUCLEOTIDE SEQUENCE</scope>
    <source>
        <strain evidence="3">NIES-2562</strain>
    </source>
</reference>
<evidence type="ECO:0000256" key="2">
    <source>
        <dbReference type="SAM" id="Phobius"/>
    </source>
</evidence>
<feature type="transmembrane region" description="Helical" evidence="2">
    <location>
        <begin position="292"/>
        <end position="311"/>
    </location>
</feature>
<feature type="transmembrane region" description="Helical" evidence="2">
    <location>
        <begin position="196"/>
        <end position="216"/>
    </location>
</feature>
<feature type="compositionally biased region" description="Low complexity" evidence="1">
    <location>
        <begin position="250"/>
        <end position="261"/>
    </location>
</feature>
<sequence length="324" mass="34556">MSLRVFVALPESGSTVEINDVMSRITVQQAADQALSSIPAEQRRQPFLRLMFSGRWLNPAGVLVDEVGQGHTSVTVTAFWGLPANQPSSREQSQPQPQPQPQASTHQQHARGGWGGQAFQPGWGGQAFQPGWGGQPFQQGWGGMGGASWQFARGTYHGGEGHVPFYLRQGDFIIRAFISFTLLGLMALAYRRPEYFSTQGLALLALLVSFFAFLTWHSSSDPSGVAAQQGNPAPAPGGSRRWTSNGSAGGQQQQQHQQHQHQGGEDTFDALQDVPLVGPLIRLVRGTGVSPSTLKAIVGAIVVAFVAGMAMRGGTSTPGVGAWS</sequence>
<keyword evidence="2" id="KW-1133">Transmembrane helix</keyword>